<name>A0ABW5QBS0_9BACI</name>
<comment type="caution">
    <text evidence="1">The sequence shown here is derived from an EMBL/GenBank/DDBJ whole genome shotgun (WGS) entry which is preliminary data.</text>
</comment>
<evidence type="ECO:0000313" key="1">
    <source>
        <dbReference type="EMBL" id="MFD2639132.1"/>
    </source>
</evidence>
<gene>
    <name evidence="1" type="ORF">ACFSW4_09675</name>
</gene>
<evidence type="ECO:0000313" key="2">
    <source>
        <dbReference type="Proteomes" id="UP001597452"/>
    </source>
</evidence>
<proteinExistence type="predicted"/>
<organism evidence="1 2">
    <name type="scientific">Piscibacillus salipiscarius</name>
    <dbReference type="NCBI Taxonomy" id="299480"/>
    <lineage>
        <taxon>Bacteria</taxon>
        <taxon>Bacillati</taxon>
        <taxon>Bacillota</taxon>
        <taxon>Bacilli</taxon>
        <taxon>Bacillales</taxon>
        <taxon>Bacillaceae</taxon>
        <taxon>Piscibacillus</taxon>
    </lineage>
</organism>
<reference evidence="2" key="1">
    <citation type="journal article" date="2019" name="Int. J. Syst. Evol. Microbiol.">
        <title>The Global Catalogue of Microorganisms (GCM) 10K type strain sequencing project: providing services to taxonomists for standard genome sequencing and annotation.</title>
        <authorList>
            <consortium name="The Broad Institute Genomics Platform"/>
            <consortium name="The Broad Institute Genome Sequencing Center for Infectious Disease"/>
            <person name="Wu L."/>
            <person name="Ma J."/>
        </authorList>
    </citation>
    <scope>NUCLEOTIDE SEQUENCE [LARGE SCALE GENOMIC DNA]</scope>
    <source>
        <strain evidence="2">TISTR 1571</strain>
    </source>
</reference>
<dbReference type="EMBL" id="JBHUMZ010000021">
    <property type="protein sequence ID" value="MFD2639132.1"/>
    <property type="molecule type" value="Genomic_DNA"/>
</dbReference>
<dbReference type="RefSeq" id="WP_054754554.1">
    <property type="nucleotide sequence ID" value="NZ_JBHUMZ010000021.1"/>
</dbReference>
<sequence>MENEPTVLTKDVQWKINDSKYIIRNVPYLKADYDEEELFDLDVSLTITSLRDLMVENKIPNDVNYEDFADIKLEL</sequence>
<dbReference type="Proteomes" id="UP001597452">
    <property type="component" value="Unassembled WGS sequence"/>
</dbReference>
<protein>
    <submittedName>
        <fullName evidence="1">Uncharacterized protein</fullName>
    </submittedName>
</protein>
<keyword evidence="2" id="KW-1185">Reference proteome</keyword>
<accession>A0ABW5QBS0</accession>